<accession>A0A5C3NJ40</accession>
<evidence type="ECO:0000313" key="2">
    <source>
        <dbReference type="Proteomes" id="UP000305948"/>
    </source>
</evidence>
<dbReference type="OrthoDB" id="5522061at2759"/>
<gene>
    <name evidence="1" type="ORF">OE88DRAFT_1731748</name>
</gene>
<sequence length="175" mass="19385">MSVTLRYLPRQGAASRAHTTGQCLVHYYSTRRFGVFDAVETDECGIPFKPTWSVNDLLSSYPKPSISPSQLNHLHELSALLPPEEGSAEQAALAAEMEDLAKLVEAVRIPDLRDEPGDGVPDGRIWVEGMGLELTETKGENSMLTSAEVRGRDLLAWAPRTSNEMYVVDTDRRKK</sequence>
<dbReference type="Proteomes" id="UP000305948">
    <property type="component" value="Unassembled WGS sequence"/>
</dbReference>
<name>A0A5C3NJ40_9AGAM</name>
<evidence type="ECO:0000313" key="1">
    <source>
        <dbReference type="EMBL" id="TFK56128.1"/>
    </source>
</evidence>
<proteinExistence type="predicted"/>
<keyword evidence="2" id="KW-1185">Reference proteome</keyword>
<organism evidence="1 2">
    <name type="scientific">Heliocybe sulcata</name>
    <dbReference type="NCBI Taxonomy" id="5364"/>
    <lineage>
        <taxon>Eukaryota</taxon>
        <taxon>Fungi</taxon>
        <taxon>Dikarya</taxon>
        <taxon>Basidiomycota</taxon>
        <taxon>Agaricomycotina</taxon>
        <taxon>Agaricomycetes</taxon>
        <taxon>Gloeophyllales</taxon>
        <taxon>Gloeophyllaceae</taxon>
        <taxon>Heliocybe</taxon>
    </lineage>
</organism>
<reference evidence="1 2" key="1">
    <citation type="journal article" date="2019" name="Nat. Ecol. Evol.">
        <title>Megaphylogeny resolves global patterns of mushroom evolution.</title>
        <authorList>
            <person name="Varga T."/>
            <person name="Krizsan K."/>
            <person name="Foldi C."/>
            <person name="Dima B."/>
            <person name="Sanchez-Garcia M."/>
            <person name="Sanchez-Ramirez S."/>
            <person name="Szollosi G.J."/>
            <person name="Szarkandi J.G."/>
            <person name="Papp V."/>
            <person name="Albert L."/>
            <person name="Andreopoulos W."/>
            <person name="Angelini C."/>
            <person name="Antonin V."/>
            <person name="Barry K.W."/>
            <person name="Bougher N.L."/>
            <person name="Buchanan P."/>
            <person name="Buyck B."/>
            <person name="Bense V."/>
            <person name="Catcheside P."/>
            <person name="Chovatia M."/>
            <person name="Cooper J."/>
            <person name="Damon W."/>
            <person name="Desjardin D."/>
            <person name="Finy P."/>
            <person name="Geml J."/>
            <person name="Haridas S."/>
            <person name="Hughes K."/>
            <person name="Justo A."/>
            <person name="Karasinski D."/>
            <person name="Kautmanova I."/>
            <person name="Kiss B."/>
            <person name="Kocsube S."/>
            <person name="Kotiranta H."/>
            <person name="LaButti K.M."/>
            <person name="Lechner B.E."/>
            <person name="Liimatainen K."/>
            <person name="Lipzen A."/>
            <person name="Lukacs Z."/>
            <person name="Mihaltcheva S."/>
            <person name="Morgado L.N."/>
            <person name="Niskanen T."/>
            <person name="Noordeloos M.E."/>
            <person name="Ohm R.A."/>
            <person name="Ortiz-Santana B."/>
            <person name="Ovrebo C."/>
            <person name="Racz N."/>
            <person name="Riley R."/>
            <person name="Savchenko A."/>
            <person name="Shiryaev A."/>
            <person name="Soop K."/>
            <person name="Spirin V."/>
            <person name="Szebenyi C."/>
            <person name="Tomsovsky M."/>
            <person name="Tulloss R.E."/>
            <person name="Uehling J."/>
            <person name="Grigoriev I.V."/>
            <person name="Vagvolgyi C."/>
            <person name="Papp T."/>
            <person name="Martin F.M."/>
            <person name="Miettinen O."/>
            <person name="Hibbett D.S."/>
            <person name="Nagy L.G."/>
        </authorList>
    </citation>
    <scope>NUCLEOTIDE SEQUENCE [LARGE SCALE GENOMIC DNA]</scope>
    <source>
        <strain evidence="1 2">OMC1185</strain>
    </source>
</reference>
<dbReference type="EMBL" id="ML213504">
    <property type="protein sequence ID" value="TFK56128.1"/>
    <property type="molecule type" value="Genomic_DNA"/>
</dbReference>
<protein>
    <submittedName>
        <fullName evidence="1">Uncharacterized protein</fullName>
    </submittedName>
</protein>
<dbReference type="AlphaFoldDB" id="A0A5C3NJ40"/>